<proteinExistence type="predicted"/>
<reference evidence="3 4" key="1">
    <citation type="journal article" date="2020" name="ISME J.">
        <title>Uncovering the hidden diversity of litter-decomposition mechanisms in mushroom-forming fungi.</title>
        <authorList>
            <person name="Floudas D."/>
            <person name="Bentzer J."/>
            <person name="Ahren D."/>
            <person name="Johansson T."/>
            <person name="Persson P."/>
            <person name="Tunlid A."/>
        </authorList>
    </citation>
    <scope>NUCLEOTIDE SEQUENCE [LARGE SCALE GENOMIC DNA]</scope>
    <source>
        <strain evidence="3 4">CBS 175.51</strain>
    </source>
</reference>
<comment type="caution">
    <text evidence="3">The sequence shown here is derived from an EMBL/GenBank/DDBJ whole genome shotgun (WGS) entry which is preliminary data.</text>
</comment>
<keyword evidence="4" id="KW-1185">Reference proteome</keyword>
<feature type="compositionally biased region" description="Pro residues" evidence="1">
    <location>
        <begin position="80"/>
        <end position="90"/>
    </location>
</feature>
<gene>
    <name evidence="3" type="ORF">D9611_010192</name>
</gene>
<evidence type="ECO:0000256" key="2">
    <source>
        <dbReference type="SAM" id="Phobius"/>
    </source>
</evidence>
<feature type="compositionally biased region" description="Polar residues" evidence="1">
    <location>
        <begin position="109"/>
        <end position="119"/>
    </location>
</feature>
<keyword evidence="2" id="KW-1133">Transmembrane helix</keyword>
<evidence type="ECO:0008006" key="5">
    <source>
        <dbReference type="Google" id="ProtNLM"/>
    </source>
</evidence>
<evidence type="ECO:0000313" key="4">
    <source>
        <dbReference type="Proteomes" id="UP000541558"/>
    </source>
</evidence>
<dbReference type="Proteomes" id="UP000541558">
    <property type="component" value="Unassembled WGS sequence"/>
</dbReference>
<feature type="compositionally biased region" description="Polar residues" evidence="1">
    <location>
        <begin position="1"/>
        <end position="11"/>
    </location>
</feature>
<feature type="region of interest" description="Disordered" evidence="1">
    <location>
        <begin position="448"/>
        <end position="472"/>
    </location>
</feature>
<dbReference type="EMBL" id="JAACJK010000223">
    <property type="protein sequence ID" value="KAF5313564.1"/>
    <property type="molecule type" value="Genomic_DNA"/>
</dbReference>
<accession>A0A8H5AYX7</accession>
<evidence type="ECO:0000313" key="3">
    <source>
        <dbReference type="EMBL" id="KAF5313564.1"/>
    </source>
</evidence>
<feature type="compositionally biased region" description="Polar residues" evidence="1">
    <location>
        <begin position="139"/>
        <end position="152"/>
    </location>
</feature>
<feature type="region of interest" description="Disordered" evidence="1">
    <location>
        <begin position="895"/>
        <end position="923"/>
    </location>
</feature>
<keyword evidence="2" id="KW-0472">Membrane</keyword>
<sequence>MFVSQTSQISNAELELERGPRSGYAPVDPFKASVSLGIRKILGRTKDRTIDEIPIEPPAARPLEAYHRRSQQYRRASRHPPLPDPSPLWHPHPVNYNAKPASHGKETPSFVNTPNSPRSSPVERLPSRSSGGGEADTRLTYTPSLSSRSTHTPPLRDYLHYGAPKPLHPTRPEPALSYTEPAQEENPDARRAVGEGDMTQSTGFQGPELPKYVGLLWYLNIDTHFPTYRWERCIAFLYPDSLFLTWESLGPDGNSETVEWTLDLSSCKTVASVPALTHPSARDDIGTISARDQNHEGILMEGREGLELIEILVPFHLVYSDTTERIATESLGERVKWVSALWDVLNDRKAASPSSSDSDSISGAISASTVALAPPISLTVLDLPSVPNTESQASSPRTSICNSSESNVLSLAPPARNAEDTAALSKEPRYVRYASMCDPWDGCDQSPIASSVGLESAEDHSPGPQVEEERLASTARASVDFSCVLEQTLENPSEDHLESKDIAVRSRAERYNRRFGETFSNVNHFAPPPAARHRRSSSLGARPVTENQKRWKRWADAMLTTQALKQDAFLATTQSPQDHPYEGRHPLDYVDIEETVLTIAMSLFLDVIPRQLYLYFLLHFPALYFSRVTRIFRDANMGMGEIKKMALDAVESGGGASRMLIYNGIFPQEDKDTPAEYVNLRTSWHGFVDSLLREWKMNIISVLLLSAILTILQIEAAAANPLTRYTALTSLVCAFMSLLYGCIYIIRFGTMRKAYKAAEWANESERSSTSIFWNVWVMLAMPAVWLGWSMTFYIICVMSFVWQTGPTSSPSTVSPVYLPSDPQILIPRIIISLFLGLGVFYLILIAITFRRYGDPMEEAWRERIRGWMQEKASANQPANQSNSVYLRQGHAVSKENLPKDVSNSKGADGKTNDLSGHGAPTRPAKVHWASRLVPKMGLRTPTGDVRGLGDLEKGRVSPAPVPTSMAVPEPVSLTSQSLVGKSVEIARQHGLEHARSDEFYPSSNLERSKPASVLLTSRRSELPAAMTKRNSNNITGNATPSVESLQASQPREGSTSAPQASTDTNTPLPCLNLFSPLQMSSMELEPDPLLEEECPHTQCVEYWSIPVVDGENVGRGDIEELEQILLVYDTADECVDGSSTKPTSPGLLKVTSMAPVERGIIGQSSWEGFIKSIRGLACDPAAPHNPRPRQLVKALETWNREFETFGVQTVLVKLREPILEPEGSAATPRTPPDSCYGVYLCSSKATKVEIVSSYDLDPGPHGRLMPVGSYHLVCEHRFRADLEVLDIVGYRLGKVSSKEL</sequence>
<feature type="transmembrane region" description="Helical" evidence="2">
    <location>
        <begin position="771"/>
        <end position="804"/>
    </location>
</feature>
<feature type="compositionally biased region" description="Basic and acidic residues" evidence="1">
    <location>
        <begin position="457"/>
        <end position="471"/>
    </location>
</feature>
<feature type="region of interest" description="Disordered" evidence="1">
    <location>
        <begin position="1022"/>
        <end position="1067"/>
    </location>
</feature>
<feature type="transmembrane region" description="Helical" evidence="2">
    <location>
        <begin position="824"/>
        <end position="847"/>
    </location>
</feature>
<feature type="transmembrane region" description="Helical" evidence="2">
    <location>
        <begin position="612"/>
        <end position="629"/>
    </location>
</feature>
<name>A0A8H5AYX7_9AGAR</name>
<feature type="region of interest" description="Disordered" evidence="1">
    <location>
        <begin position="939"/>
        <end position="976"/>
    </location>
</feature>
<feature type="transmembrane region" description="Helical" evidence="2">
    <location>
        <begin position="699"/>
        <end position="719"/>
    </location>
</feature>
<feature type="transmembrane region" description="Helical" evidence="2">
    <location>
        <begin position="725"/>
        <end position="746"/>
    </location>
</feature>
<feature type="region of interest" description="Disordered" evidence="1">
    <location>
        <begin position="43"/>
        <end position="188"/>
    </location>
</feature>
<organism evidence="3 4">
    <name type="scientific">Ephemerocybe angulata</name>
    <dbReference type="NCBI Taxonomy" id="980116"/>
    <lineage>
        <taxon>Eukaryota</taxon>
        <taxon>Fungi</taxon>
        <taxon>Dikarya</taxon>
        <taxon>Basidiomycota</taxon>
        <taxon>Agaricomycotina</taxon>
        <taxon>Agaricomycetes</taxon>
        <taxon>Agaricomycetidae</taxon>
        <taxon>Agaricales</taxon>
        <taxon>Agaricineae</taxon>
        <taxon>Psathyrellaceae</taxon>
        <taxon>Ephemerocybe</taxon>
    </lineage>
</organism>
<dbReference type="SUPFAM" id="SSF50729">
    <property type="entry name" value="PH domain-like"/>
    <property type="match status" value="1"/>
</dbReference>
<keyword evidence="2" id="KW-0812">Transmembrane</keyword>
<evidence type="ECO:0000256" key="1">
    <source>
        <dbReference type="SAM" id="MobiDB-lite"/>
    </source>
</evidence>
<feature type="compositionally biased region" description="Polar residues" evidence="1">
    <location>
        <begin position="1028"/>
        <end position="1067"/>
    </location>
</feature>
<feature type="region of interest" description="Disordered" evidence="1">
    <location>
        <begin position="1"/>
        <end position="29"/>
    </location>
</feature>
<protein>
    <recommendedName>
        <fullName evidence="5">PH domain-containing protein</fullName>
    </recommendedName>
</protein>
<dbReference type="OrthoDB" id="3062801at2759"/>
<feature type="compositionally biased region" description="Basic residues" evidence="1">
    <location>
        <begin position="68"/>
        <end position="78"/>
    </location>
</feature>